<organism evidence="1 2">
    <name type="scientific">Rubus argutus</name>
    <name type="common">Southern blackberry</name>
    <dbReference type="NCBI Taxonomy" id="59490"/>
    <lineage>
        <taxon>Eukaryota</taxon>
        <taxon>Viridiplantae</taxon>
        <taxon>Streptophyta</taxon>
        <taxon>Embryophyta</taxon>
        <taxon>Tracheophyta</taxon>
        <taxon>Spermatophyta</taxon>
        <taxon>Magnoliopsida</taxon>
        <taxon>eudicotyledons</taxon>
        <taxon>Gunneridae</taxon>
        <taxon>Pentapetalae</taxon>
        <taxon>rosids</taxon>
        <taxon>fabids</taxon>
        <taxon>Rosales</taxon>
        <taxon>Rosaceae</taxon>
        <taxon>Rosoideae</taxon>
        <taxon>Rosoideae incertae sedis</taxon>
        <taxon>Rubus</taxon>
    </lineage>
</organism>
<dbReference type="AlphaFoldDB" id="A0AAW1VX70"/>
<sequence length="83" mass="9268">MDVLKLFGNVIALCLFLAPRYGLPWVSTDNIKLTVIYGIGVPNVIGCALGPVQLLLYAMHCEKIPIVDCVEWLDGWKQCLRHV</sequence>
<comment type="caution">
    <text evidence="1">The sequence shown here is derived from an EMBL/GenBank/DDBJ whole genome shotgun (WGS) entry which is preliminary data.</text>
</comment>
<name>A0AAW1VX70_RUBAR</name>
<proteinExistence type="predicted"/>
<gene>
    <name evidence="1" type="ORF">M0R45_035949</name>
</gene>
<evidence type="ECO:0000313" key="2">
    <source>
        <dbReference type="Proteomes" id="UP001457282"/>
    </source>
</evidence>
<protein>
    <submittedName>
        <fullName evidence="1">Uncharacterized protein</fullName>
    </submittedName>
</protein>
<dbReference type="Proteomes" id="UP001457282">
    <property type="component" value="Unassembled WGS sequence"/>
</dbReference>
<reference evidence="1 2" key="1">
    <citation type="journal article" date="2023" name="G3 (Bethesda)">
        <title>A chromosome-length genome assembly and annotation of blackberry (Rubus argutus, cv. 'Hillquist').</title>
        <authorList>
            <person name="Bruna T."/>
            <person name="Aryal R."/>
            <person name="Dudchenko O."/>
            <person name="Sargent D.J."/>
            <person name="Mead D."/>
            <person name="Buti M."/>
            <person name="Cavallini A."/>
            <person name="Hytonen T."/>
            <person name="Andres J."/>
            <person name="Pham M."/>
            <person name="Weisz D."/>
            <person name="Mascagni F."/>
            <person name="Usai G."/>
            <person name="Natali L."/>
            <person name="Bassil N."/>
            <person name="Fernandez G.E."/>
            <person name="Lomsadze A."/>
            <person name="Armour M."/>
            <person name="Olukolu B."/>
            <person name="Poorten T."/>
            <person name="Britton C."/>
            <person name="Davik J."/>
            <person name="Ashrafi H."/>
            <person name="Aiden E.L."/>
            <person name="Borodovsky M."/>
            <person name="Worthington M."/>
        </authorList>
    </citation>
    <scope>NUCLEOTIDE SEQUENCE [LARGE SCALE GENOMIC DNA]</scope>
    <source>
        <strain evidence="1">PI 553951</strain>
    </source>
</reference>
<accession>A0AAW1VX70</accession>
<dbReference type="EMBL" id="JBEDUW010000007">
    <property type="protein sequence ID" value="KAK9912074.1"/>
    <property type="molecule type" value="Genomic_DNA"/>
</dbReference>
<keyword evidence="2" id="KW-1185">Reference proteome</keyword>
<evidence type="ECO:0000313" key="1">
    <source>
        <dbReference type="EMBL" id="KAK9912074.1"/>
    </source>
</evidence>